<feature type="region of interest" description="Disordered" evidence="19">
    <location>
        <begin position="485"/>
        <end position="508"/>
    </location>
</feature>
<dbReference type="EC" id="1.16.1.9" evidence="2"/>
<evidence type="ECO:0000256" key="10">
    <source>
        <dbReference type="ARBA" id="ARBA00023002"/>
    </source>
</evidence>
<comment type="catalytic activity">
    <reaction evidence="18">
        <text>2 a Fe(II)-siderophore + NADP(+) + H(+) = 2 a Fe(III)-siderophore + NADPH</text>
        <dbReference type="Rhea" id="RHEA:28795"/>
        <dbReference type="Rhea" id="RHEA-COMP:11342"/>
        <dbReference type="Rhea" id="RHEA-COMP:11344"/>
        <dbReference type="ChEBI" id="CHEBI:15378"/>
        <dbReference type="ChEBI" id="CHEBI:29033"/>
        <dbReference type="ChEBI" id="CHEBI:29034"/>
        <dbReference type="ChEBI" id="CHEBI:57783"/>
        <dbReference type="ChEBI" id="CHEBI:58349"/>
        <dbReference type="EC" id="1.16.1.9"/>
    </reaction>
</comment>
<evidence type="ECO:0000256" key="6">
    <source>
        <dbReference type="ARBA" id="ARBA00022827"/>
    </source>
</evidence>
<organism evidence="22">
    <name type="scientific">Saccharomyces paradoxus</name>
    <name type="common">Yeast</name>
    <name type="synonym">Saccharomyces douglasii</name>
    <dbReference type="NCBI Taxonomy" id="27291"/>
    <lineage>
        <taxon>Eukaryota</taxon>
        <taxon>Fungi</taxon>
        <taxon>Dikarya</taxon>
        <taxon>Ascomycota</taxon>
        <taxon>Saccharomycotina</taxon>
        <taxon>Saccharomycetes</taxon>
        <taxon>Saccharomycetales</taxon>
        <taxon>Saccharomycetaceae</taxon>
        <taxon>Saccharomyces</taxon>
    </lineage>
</organism>
<gene>
    <name evidence="22" type="primary">AIM14</name>
    <name evidence="22" type="ORF">SPAR_G00910</name>
</gene>
<feature type="transmembrane region" description="Helical" evidence="20">
    <location>
        <begin position="25"/>
        <end position="46"/>
    </location>
</feature>
<feature type="transmembrane region" description="Helical" evidence="20">
    <location>
        <begin position="102"/>
        <end position="119"/>
    </location>
</feature>
<name>A0A8B8UR44_SACPA</name>
<comment type="subcellular location">
    <subcellularLocation>
        <location evidence="1">Endomembrane system</location>
        <topology evidence="1">Multi-pass membrane protein</topology>
    </subcellularLocation>
</comment>
<feature type="transmembrane region" description="Helical" evidence="20">
    <location>
        <begin position="174"/>
        <end position="194"/>
    </location>
</feature>
<dbReference type="GeneID" id="54630485"/>
<evidence type="ECO:0000259" key="21">
    <source>
        <dbReference type="PROSITE" id="PS51384"/>
    </source>
</evidence>
<dbReference type="GO" id="GO:0052851">
    <property type="term" value="F:ferric-chelate reductase (NADPH) activity"/>
    <property type="evidence" value="ECO:0007669"/>
    <property type="project" value="UniProtKB-EC"/>
</dbReference>
<dbReference type="InterPro" id="IPR013130">
    <property type="entry name" value="Fe3_Rdtase_TM_dom"/>
</dbReference>
<keyword evidence="9 20" id="KW-1133">Transmembrane helix</keyword>
<reference evidence="22" key="3">
    <citation type="submission" date="2025-07" db="EMBL/GenBank/DDBJ databases">
        <authorList>
            <consortium name="NCBI Genome Project"/>
        </authorList>
    </citation>
    <scope>NUCLEOTIDE SEQUENCE</scope>
    <source>
        <strain evidence="22">CBS432</strain>
    </source>
</reference>
<evidence type="ECO:0000256" key="2">
    <source>
        <dbReference type="ARBA" id="ARBA00012668"/>
    </source>
</evidence>
<evidence type="ECO:0000256" key="8">
    <source>
        <dbReference type="ARBA" id="ARBA00022982"/>
    </source>
</evidence>
<evidence type="ECO:0000256" key="19">
    <source>
        <dbReference type="SAM" id="MobiDB-lite"/>
    </source>
</evidence>
<dbReference type="InterPro" id="IPR017927">
    <property type="entry name" value="FAD-bd_FR_type"/>
</dbReference>
<reference evidence="22" key="4">
    <citation type="submission" date="2025-08" db="UniProtKB">
        <authorList>
            <consortium name="RefSeq"/>
        </authorList>
    </citation>
    <scope>IDENTIFICATION</scope>
    <source>
        <strain evidence="22">CBS432</strain>
    </source>
</reference>
<keyword evidence="8" id="KW-0249">Electron transport</keyword>
<keyword evidence="10" id="KW-0560">Oxidoreductase</keyword>
<sequence length="572" mass="65854">MNIKESPLITFVKRHSETHFANIKYGYYVLIISLAYLVALALLRAFGTRTPSRSASAIKNKMVYRLYYMDPAIHLGILFFALLVPFYYHYSLTTQSTVYLKRLGRLSYALIPLNLFLTLRPNWILRKNCTYTDFIPFHKWFSRVITVIGLLHGIFFIIKWAIDDSVSLKQKLILKTFNFVGFIVSILVVCLLICSIGPMRRYNYRLFYIVHNLVNLAFILLIPIHSRPGVKFPFLLLNCILLFVHMINRVIFAKPLTVLSKNANYSKTNLVHVRLPRAVLPDFFEPGSHIRISPYGKINPLYWLLPSHPYTIASLAEDDTIDLIIKETSTAEPGGQIESLRSNPKSFHLDQERTYTLISSYPPSVPEECFSQGTNIAIVCGGSGISFALPLFRYFFNKENIKYLKMIWLIKDYSEYEIVLDYLRTNGLTFEKKLSNNKKFSVFISGEYSAETRLDETTNNIDDENSEYEMGSFNNEDEDLSISNFNSENAYSNDNTPETSHSPTDDNGSLIEVKSKHSFTLFNELKSFHDESTQVNENETWLFSCGPSSLLQLTKKYCNDEKINFVCETYGL</sequence>
<dbReference type="RefSeq" id="XP_033766213.1">
    <property type="nucleotide sequence ID" value="XM_033910322.1"/>
</dbReference>
<evidence type="ECO:0000256" key="1">
    <source>
        <dbReference type="ARBA" id="ARBA00004127"/>
    </source>
</evidence>
<dbReference type="KEGG" id="spao:SPAR_G00910"/>
<feature type="transmembrane region" description="Helical" evidence="20">
    <location>
        <begin position="67"/>
        <end position="90"/>
    </location>
</feature>
<evidence type="ECO:0000256" key="17">
    <source>
        <dbReference type="ARBA" id="ARBA00041891"/>
    </source>
</evidence>
<dbReference type="GO" id="GO:0012505">
    <property type="term" value="C:endomembrane system"/>
    <property type="evidence" value="ECO:0007669"/>
    <property type="project" value="UniProtKB-SubCell"/>
</dbReference>
<dbReference type="SFLD" id="SFLDG01168">
    <property type="entry name" value="Ferric_reductase_subgroup_(FRE"/>
    <property type="match status" value="1"/>
</dbReference>
<keyword evidence="11" id="KW-0406">Ion transport</keyword>
<evidence type="ECO:0000256" key="12">
    <source>
        <dbReference type="ARBA" id="ARBA00023136"/>
    </source>
</evidence>
<keyword evidence="12 20" id="KW-0472">Membrane</keyword>
<evidence type="ECO:0000256" key="5">
    <source>
        <dbReference type="ARBA" id="ARBA00022692"/>
    </source>
</evidence>
<dbReference type="GO" id="GO:0005886">
    <property type="term" value="C:plasma membrane"/>
    <property type="evidence" value="ECO:0007669"/>
    <property type="project" value="TreeGrafter"/>
</dbReference>
<keyword evidence="3" id="KW-0813">Transport</keyword>
<comment type="similarity">
    <text evidence="14">Belongs to the ferric reductase (FRE) family. AIM14 subfamily.</text>
</comment>
<evidence type="ECO:0000256" key="7">
    <source>
        <dbReference type="ARBA" id="ARBA00022857"/>
    </source>
</evidence>
<evidence type="ECO:0000256" key="18">
    <source>
        <dbReference type="ARBA" id="ARBA00048483"/>
    </source>
</evidence>
<feature type="domain" description="FAD-binding FR-type" evidence="21">
    <location>
        <begin position="251"/>
        <end position="390"/>
    </location>
</feature>
<feature type="transmembrane region" description="Helical" evidence="20">
    <location>
        <begin position="140"/>
        <end position="162"/>
    </location>
</feature>
<evidence type="ECO:0000256" key="9">
    <source>
        <dbReference type="ARBA" id="ARBA00022989"/>
    </source>
</evidence>
<feature type="compositionally biased region" description="Polar residues" evidence="19">
    <location>
        <begin position="485"/>
        <end position="507"/>
    </location>
</feature>
<dbReference type="PANTHER" id="PTHR11972">
    <property type="entry name" value="NADPH OXIDASE"/>
    <property type="match status" value="1"/>
</dbReference>
<dbReference type="VEuPathDB" id="FungiDB:SPAR_G00910"/>
<accession>A0A8B8UR44</accession>
<dbReference type="SFLD" id="SFLDS00052">
    <property type="entry name" value="Ferric_Reductase_Domain"/>
    <property type="match status" value="1"/>
</dbReference>
<keyword evidence="5 20" id="KW-0812">Transmembrane</keyword>
<evidence type="ECO:0000313" key="22">
    <source>
        <dbReference type="RefSeq" id="XP_033766213.1"/>
    </source>
</evidence>
<dbReference type="Pfam" id="PF08030">
    <property type="entry name" value="NAD_binding_6"/>
    <property type="match status" value="1"/>
</dbReference>
<evidence type="ECO:0000256" key="15">
    <source>
        <dbReference type="ARBA" id="ARBA00038704"/>
    </source>
</evidence>
<keyword evidence="4" id="KW-0285">Flavoprotein</keyword>
<keyword evidence="7" id="KW-0521">NADP</keyword>
<evidence type="ECO:0000256" key="16">
    <source>
        <dbReference type="ARBA" id="ARBA00039704"/>
    </source>
</evidence>
<dbReference type="SFLD" id="SFLDF00463">
    <property type="entry name" value="AIM14"/>
    <property type="match status" value="1"/>
</dbReference>
<reference evidence="22" key="2">
    <citation type="submission" date="2020-01" db="EMBL/GenBank/DDBJ databases">
        <title>Population-level Yeast Reference Genomes.</title>
        <authorList>
            <person name="Yue J.-X."/>
        </authorList>
    </citation>
    <scope>NUCLEOTIDE SEQUENCE</scope>
    <source>
        <strain evidence="22">CBS432</strain>
    </source>
</reference>
<dbReference type="Pfam" id="PF08022">
    <property type="entry name" value="FAD_binding_8"/>
    <property type="match status" value="1"/>
</dbReference>
<protein>
    <recommendedName>
        <fullName evidence="16">Probable metalloreductase AIM14</fullName>
        <ecNumber evidence="2">1.16.1.9</ecNumber>
    </recommendedName>
    <alternativeName>
        <fullName evidence="17">Altered inheritance of mitochondria protein 14</fullName>
    </alternativeName>
</protein>
<dbReference type="GO" id="GO:0033215">
    <property type="term" value="P:reductive iron assimilation"/>
    <property type="evidence" value="ECO:0007669"/>
    <property type="project" value="TreeGrafter"/>
</dbReference>
<evidence type="ECO:0000256" key="11">
    <source>
        <dbReference type="ARBA" id="ARBA00023065"/>
    </source>
</evidence>
<comment type="subunit">
    <text evidence="15">Interacts with ribosomes.</text>
</comment>
<proteinExistence type="inferred from homology"/>
<dbReference type="CDD" id="cd06186">
    <property type="entry name" value="NOX_Duox_like_FAD_NADP"/>
    <property type="match status" value="1"/>
</dbReference>
<dbReference type="PANTHER" id="PTHR11972:SF198">
    <property type="entry name" value="METALLOREDUCTASE AIM14-RELATED"/>
    <property type="match status" value="1"/>
</dbReference>
<dbReference type="PROSITE" id="PS51384">
    <property type="entry name" value="FAD_FR"/>
    <property type="match status" value="1"/>
</dbReference>
<dbReference type="InterPro" id="IPR039261">
    <property type="entry name" value="FNR_nucleotide-bd"/>
</dbReference>
<dbReference type="Pfam" id="PF01794">
    <property type="entry name" value="Ferric_reduct"/>
    <property type="match status" value="1"/>
</dbReference>
<evidence type="ECO:0000256" key="13">
    <source>
        <dbReference type="ARBA" id="ARBA00037386"/>
    </source>
</evidence>
<dbReference type="Gene3D" id="3.40.50.80">
    <property type="entry name" value="Nucleotide-binding domain of ferredoxin-NADP reductase (FNR) module"/>
    <property type="match status" value="1"/>
</dbReference>
<feature type="transmembrane region" description="Helical" evidence="20">
    <location>
        <begin position="206"/>
        <end position="226"/>
    </location>
</feature>
<evidence type="ECO:0000256" key="20">
    <source>
        <dbReference type="SAM" id="Phobius"/>
    </source>
</evidence>
<dbReference type="AlphaFoldDB" id="A0A8B8UR44"/>
<reference evidence="22" key="1">
    <citation type="journal article" date="2017" name="Nat. Genet.">
        <title>Contrasting evolutionary genome dynamics between domesticated and wild yeasts.</title>
        <authorList>
            <person name="Yue J.X."/>
            <person name="Li J."/>
            <person name="Aigrain L."/>
            <person name="Hallin J."/>
            <person name="Persson K."/>
            <person name="Oliver K."/>
            <person name="Bergstrom A."/>
            <person name="Coupland P."/>
            <person name="Warringer J."/>
            <person name="Lagomarsino M.C."/>
            <person name="Fischer G."/>
            <person name="Durbin R."/>
            <person name="Liti G."/>
        </authorList>
    </citation>
    <scope>NUCLEOTIDE SEQUENCE</scope>
    <source>
        <strain evidence="22">CBS432</strain>
    </source>
</reference>
<dbReference type="InterPro" id="IPR050369">
    <property type="entry name" value="RBOH/FRE"/>
</dbReference>
<dbReference type="InterPro" id="IPR013121">
    <property type="entry name" value="Fe_red_NAD-bd_6"/>
</dbReference>
<evidence type="ECO:0000256" key="14">
    <source>
        <dbReference type="ARBA" id="ARBA00038065"/>
    </source>
</evidence>
<comment type="function">
    <text evidence="13">Probable cell surface metalloreductase. May be involved in iron or copper homeostasis.</text>
</comment>
<evidence type="ECO:0000256" key="3">
    <source>
        <dbReference type="ARBA" id="ARBA00022448"/>
    </source>
</evidence>
<keyword evidence="6" id="KW-0274">FAD</keyword>
<evidence type="ECO:0000256" key="4">
    <source>
        <dbReference type="ARBA" id="ARBA00022630"/>
    </source>
</evidence>
<dbReference type="OrthoDB" id="17725at2759"/>
<feature type="transmembrane region" description="Helical" evidence="20">
    <location>
        <begin position="232"/>
        <end position="252"/>
    </location>
</feature>
<dbReference type="InterPro" id="IPR013112">
    <property type="entry name" value="FAD-bd_8"/>
</dbReference>